<evidence type="ECO:0000313" key="1">
    <source>
        <dbReference type="EMBL" id="CAD5986473.1"/>
    </source>
</evidence>
<name>A0A9W4GBD6_9CYAN</name>
<sequence>MLTLVKSSRSTMNTKDEMFSEASNFWDLQKLYQDLEAVKRLLSPRSRQGLTETEKLYLRGLLCGYSPAEIAKKLFQSPKSVEVYLCKTLYPYLKNLLDVPSEVGNWRNICNWLNDAGYKKLSSGENLFNNSLPQEALVKIIGINIHKENTISIDINLQLHFPSNLKGDESKNNIDE</sequence>
<proteinExistence type="predicted"/>
<dbReference type="GO" id="GO:0006355">
    <property type="term" value="P:regulation of DNA-templated transcription"/>
    <property type="evidence" value="ECO:0007669"/>
    <property type="project" value="InterPro"/>
</dbReference>
<accession>A0A9W4GBD6</accession>
<dbReference type="GO" id="GO:0003677">
    <property type="term" value="F:DNA binding"/>
    <property type="evidence" value="ECO:0007669"/>
    <property type="project" value="InterPro"/>
</dbReference>
<dbReference type="EMBL" id="LR882967">
    <property type="protein sequence ID" value="CAD5986473.1"/>
    <property type="molecule type" value="Genomic_DNA"/>
</dbReference>
<dbReference type="Proteomes" id="UP001153719">
    <property type="component" value="Chromosome"/>
</dbReference>
<dbReference type="SUPFAM" id="SSF46894">
    <property type="entry name" value="C-terminal effector domain of the bipartite response regulators"/>
    <property type="match status" value="1"/>
</dbReference>
<organism evidence="1 2">
    <name type="scientific">Planktothrix pseudagardhii</name>
    <dbReference type="NCBI Taxonomy" id="132604"/>
    <lineage>
        <taxon>Bacteria</taxon>
        <taxon>Bacillati</taxon>
        <taxon>Cyanobacteriota</taxon>
        <taxon>Cyanophyceae</taxon>
        <taxon>Oscillatoriophycideae</taxon>
        <taxon>Oscillatoriales</taxon>
        <taxon>Microcoleaceae</taxon>
        <taxon>Planktothrix</taxon>
    </lineage>
</organism>
<protein>
    <submittedName>
        <fullName evidence="1">Uncharacterized protein</fullName>
    </submittedName>
</protein>
<reference evidence="1" key="1">
    <citation type="submission" date="2020-09" db="EMBL/GenBank/DDBJ databases">
        <authorList>
            <person name="Blom J."/>
        </authorList>
    </citation>
    <scope>NUCLEOTIDE SEQUENCE</scope>
    <source>
        <strain evidence="1">No.713</strain>
    </source>
</reference>
<dbReference type="Gene3D" id="1.10.10.10">
    <property type="entry name" value="Winged helix-like DNA-binding domain superfamily/Winged helix DNA-binding domain"/>
    <property type="match status" value="1"/>
</dbReference>
<dbReference type="KEGG" id="ppsu:NO713_05636"/>
<keyword evidence="2" id="KW-1185">Reference proteome</keyword>
<gene>
    <name evidence="1" type="ORF">NO713_05636</name>
</gene>
<dbReference type="InterPro" id="IPR036388">
    <property type="entry name" value="WH-like_DNA-bd_sf"/>
</dbReference>
<dbReference type="InterPro" id="IPR016032">
    <property type="entry name" value="Sig_transdc_resp-reg_C-effctor"/>
</dbReference>
<evidence type="ECO:0000313" key="2">
    <source>
        <dbReference type="Proteomes" id="UP001153719"/>
    </source>
</evidence>
<dbReference type="AlphaFoldDB" id="A0A9W4GBD6"/>